<feature type="transmembrane region" description="Helical" evidence="1">
    <location>
        <begin position="54"/>
        <end position="72"/>
    </location>
</feature>
<protein>
    <submittedName>
        <fullName evidence="2">Uncharacterized protein</fullName>
    </submittedName>
</protein>
<proteinExistence type="predicted"/>
<name>A0A821WJY3_9NEOP</name>
<keyword evidence="1" id="KW-0472">Membrane</keyword>
<reference evidence="2" key="1">
    <citation type="submission" date="2021-02" db="EMBL/GenBank/DDBJ databases">
        <authorList>
            <person name="Steward A R."/>
        </authorList>
    </citation>
    <scope>NUCLEOTIDE SEQUENCE</scope>
</reference>
<feature type="transmembrane region" description="Helical" evidence="1">
    <location>
        <begin position="116"/>
        <end position="135"/>
    </location>
</feature>
<evidence type="ECO:0000313" key="3">
    <source>
        <dbReference type="Proteomes" id="UP000663880"/>
    </source>
</evidence>
<dbReference type="AlphaFoldDB" id="A0A821WJY3"/>
<organism evidence="2 3">
    <name type="scientific">Pieris macdunnoughi</name>
    <dbReference type="NCBI Taxonomy" id="345717"/>
    <lineage>
        <taxon>Eukaryota</taxon>
        <taxon>Metazoa</taxon>
        <taxon>Ecdysozoa</taxon>
        <taxon>Arthropoda</taxon>
        <taxon>Hexapoda</taxon>
        <taxon>Insecta</taxon>
        <taxon>Pterygota</taxon>
        <taxon>Neoptera</taxon>
        <taxon>Endopterygota</taxon>
        <taxon>Lepidoptera</taxon>
        <taxon>Glossata</taxon>
        <taxon>Ditrysia</taxon>
        <taxon>Papilionoidea</taxon>
        <taxon>Pieridae</taxon>
        <taxon>Pierinae</taxon>
        <taxon>Pieris</taxon>
    </lineage>
</organism>
<evidence type="ECO:0000256" key="1">
    <source>
        <dbReference type="SAM" id="Phobius"/>
    </source>
</evidence>
<accession>A0A821WJY3</accession>
<evidence type="ECO:0000313" key="2">
    <source>
        <dbReference type="EMBL" id="CAF4923809.1"/>
    </source>
</evidence>
<dbReference type="Proteomes" id="UP000663880">
    <property type="component" value="Unassembled WGS sequence"/>
</dbReference>
<dbReference type="EMBL" id="CAJOBZ010000061">
    <property type="protein sequence ID" value="CAF4923809.1"/>
    <property type="molecule type" value="Genomic_DNA"/>
</dbReference>
<dbReference type="OrthoDB" id="7492018at2759"/>
<keyword evidence="1" id="KW-1133">Transmembrane helix</keyword>
<keyword evidence="1" id="KW-0812">Transmembrane</keyword>
<sequence length="145" mass="16491">MNQRYGTRITGVSKRGDCYHQRGLSYHSRGIFENGKLLWMLVTKGGSVYNGRGLVTMCMWLCVLVGITSVGASEFPERECCDPVYPPVTVTTSSPPVTHPVGKISGKLNLLLSYDYYFRINLFHITDLFIFRLNLNNKKFISIFR</sequence>
<keyword evidence="3" id="KW-1185">Reference proteome</keyword>
<comment type="caution">
    <text evidence="2">The sequence shown here is derived from an EMBL/GenBank/DDBJ whole genome shotgun (WGS) entry which is preliminary data.</text>
</comment>
<gene>
    <name evidence="2" type="ORF">PMACD_LOCUS13270</name>
</gene>